<dbReference type="GO" id="GO:0003341">
    <property type="term" value="P:cilium movement"/>
    <property type="evidence" value="ECO:0007669"/>
    <property type="project" value="TreeGrafter"/>
</dbReference>
<comment type="caution">
    <text evidence="1">The sequence shown here is derived from an EMBL/GenBank/DDBJ whole genome shotgun (WGS) entry which is preliminary data.</text>
</comment>
<accession>A0A482WEQ0</accession>
<dbReference type="Proteomes" id="UP000292052">
    <property type="component" value="Unassembled WGS sequence"/>
</dbReference>
<protein>
    <recommendedName>
        <fullName evidence="3">Hydrocephalus-inducing protein-like</fullName>
    </recommendedName>
</protein>
<name>A0A482WEQ0_ASBVE</name>
<gene>
    <name evidence="1" type="ORF">BDFB_000799</name>
</gene>
<evidence type="ECO:0000313" key="1">
    <source>
        <dbReference type="EMBL" id="RZC43113.1"/>
    </source>
</evidence>
<dbReference type="PANTHER" id="PTHR23053">
    <property type="entry name" value="DLEC1 DELETED IN LUNG AND ESOPHAGEAL CANCER 1"/>
    <property type="match status" value="1"/>
</dbReference>
<sequence>MIYFHPSALGEHHLELPFYIDEWKLKYQNEIFYRVQNYIETLCLVKGCSVAPGFSLDRTHLTFGNVIVDYERKMNVVLRNTGYVLVGTNLIFDVFFRPKIVQCWFTCLLKNINKKLELVISGSCIHMPPPRSTIHFSCPVRQSDKKTVTISNPTNIPWEIVPKISEEAFFKPQDIVYVPERSDAVCEITYAPLDTHEHTVYFLEYVLFRIFKTTLTLATPDGLMLSYILKGTANPPLPAGKIRREVLCKVQHTENFIVTNWLQIKQQFHVSTAINGHVSAKNLFSVVGNELIEVTPNGSRIYKWKVTPINEGPLELKVVSSNVEKIPQTKIIKLENSVNVPVTYHMTCPQDNLEFEKSVTLEPHSVYYLELLYKPLKTEHVTRMFEASCKELGTFCYNIILTAHSPVPESAVSFKAFFGQSITQKMNVIATADCSFEFGDAIFSLEKVISDHSISVNFEPNQTGKFQSRLVLKSSHLGEFIYPLIGESCPPKPQGPFLLKYSSPLTINFKNPFSEDKEFYFHVEPTDFKIKQQKETIGAKKVFKVTINMVGQKVRGEPKYPITGKLMIYSKRPDIFWVYYLKENLE</sequence>
<dbReference type="STRING" id="1661398.A0A482WEQ0"/>
<dbReference type="EMBL" id="QDEB01001727">
    <property type="protein sequence ID" value="RZC43113.1"/>
    <property type="molecule type" value="Genomic_DNA"/>
</dbReference>
<dbReference type="AlphaFoldDB" id="A0A482WEQ0"/>
<evidence type="ECO:0008006" key="3">
    <source>
        <dbReference type="Google" id="ProtNLM"/>
    </source>
</evidence>
<dbReference type="GO" id="GO:1904158">
    <property type="term" value="P:axonemal central apparatus assembly"/>
    <property type="evidence" value="ECO:0007669"/>
    <property type="project" value="TreeGrafter"/>
</dbReference>
<evidence type="ECO:0000313" key="2">
    <source>
        <dbReference type="Proteomes" id="UP000292052"/>
    </source>
</evidence>
<reference evidence="1 2" key="1">
    <citation type="submission" date="2017-03" db="EMBL/GenBank/DDBJ databases">
        <title>Genome of the blue death feigning beetle - Asbolus verrucosus.</title>
        <authorList>
            <person name="Rider S.D."/>
        </authorList>
    </citation>
    <scope>NUCLEOTIDE SEQUENCE [LARGE SCALE GENOMIC DNA]</scope>
    <source>
        <strain evidence="1">Butters</strain>
        <tissue evidence="1">Head and leg muscle</tissue>
    </source>
</reference>
<dbReference type="OrthoDB" id="442692at2759"/>
<dbReference type="InterPro" id="IPR033305">
    <property type="entry name" value="Hydin-like"/>
</dbReference>
<keyword evidence="2" id="KW-1185">Reference proteome</keyword>
<dbReference type="GO" id="GO:0005930">
    <property type="term" value="C:axoneme"/>
    <property type="evidence" value="ECO:0007669"/>
    <property type="project" value="TreeGrafter"/>
</dbReference>
<proteinExistence type="predicted"/>
<organism evidence="1 2">
    <name type="scientific">Asbolus verrucosus</name>
    <name type="common">Desert ironclad beetle</name>
    <dbReference type="NCBI Taxonomy" id="1661398"/>
    <lineage>
        <taxon>Eukaryota</taxon>
        <taxon>Metazoa</taxon>
        <taxon>Ecdysozoa</taxon>
        <taxon>Arthropoda</taxon>
        <taxon>Hexapoda</taxon>
        <taxon>Insecta</taxon>
        <taxon>Pterygota</taxon>
        <taxon>Neoptera</taxon>
        <taxon>Endopterygota</taxon>
        <taxon>Coleoptera</taxon>
        <taxon>Polyphaga</taxon>
        <taxon>Cucujiformia</taxon>
        <taxon>Tenebrionidae</taxon>
        <taxon>Pimeliinae</taxon>
        <taxon>Asbolus</taxon>
    </lineage>
</organism>
<dbReference type="PANTHER" id="PTHR23053:SF0">
    <property type="entry name" value="HYDROCEPHALUS-INDUCING PROTEIN HOMOLOG"/>
    <property type="match status" value="1"/>
</dbReference>